<name>A0A212U1Y1_9MICO</name>
<dbReference type="RefSeq" id="WP_234994366.1">
    <property type="nucleotide sequence ID" value="NZ_FYEZ01000002.1"/>
</dbReference>
<evidence type="ECO:0000256" key="2">
    <source>
        <dbReference type="ARBA" id="ARBA00012150"/>
    </source>
</evidence>
<dbReference type="InterPro" id="IPR020456">
    <property type="entry name" value="Acylphosphatase"/>
</dbReference>
<dbReference type="EC" id="3.6.1.7" evidence="2 5"/>
<evidence type="ECO:0000256" key="3">
    <source>
        <dbReference type="ARBA" id="ARBA00015991"/>
    </source>
</evidence>
<evidence type="ECO:0000259" key="7">
    <source>
        <dbReference type="PROSITE" id="PS51160"/>
    </source>
</evidence>
<dbReference type="PANTHER" id="PTHR47268:SF4">
    <property type="entry name" value="ACYLPHOSPHATASE"/>
    <property type="match status" value="1"/>
</dbReference>
<dbReference type="Gene3D" id="3.30.70.100">
    <property type="match status" value="1"/>
</dbReference>
<reference evidence="8 9" key="1">
    <citation type="submission" date="2017-06" db="EMBL/GenBank/DDBJ databases">
        <authorList>
            <person name="Kim H.J."/>
            <person name="Triplett B.A."/>
        </authorList>
    </citation>
    <scope>NUCLEOTIDE SEQUENCE [LARGE SCALE GENOMIC DNA]</scope>
    <source>
        <strain evidence="8 9">DSM 22179</strain>
    </source>
</reference>
<gene>
    <name evidence="8" type="ORF">SAMN05445756_1744</name>
</gene>
<dbReference type="Proteomes" id="UP000198122">
    <property type="component" value="Unassembled WGS sequence"/>
</dbReference>
<dbReference type="InterPro" id="IPR036046">
    <property type="entry name" value="Acylphosphatase-like_dom_sf"/>
</dbReference>
<dbReference type="Pfam" id="PF00708">
    <property type="entry name" value="Acylphosphatase"/>
    <property type="match status" value="1"/>
</dbReference>
<evidence type="ECO:0000256" key="5">
    <source>
        <dbReference type="PROSITE-ProRule" id="PRU00520"/>
    </source>
</evidence>
<comment type="similarity">
    <text evidence="1 6">Belongs to the acylphosphatase family.</text>
</comment>
<evidence type="ECO:0000313" key="9">
    <source>
        <dbReference type="Proteomes" id="UP000198122"/>
    </source>
</evidence>
<accession>A0A212U1Y1</accession>
<dbReference type="InterPro" id="IPR001792">
    <property type="entry name" value="Acylphosphatase-like_dom"/>
</dbReference>
<dbReference type="PANTHER" id="PTHR47268">
    <property type="entry name" value="ACYLPHOSPHATASE"/>
    <property type="match status" value="1"/>
</dbReference>
<feature type="active site" evidence="5">
    <location>
        <position position="46"/>
    </location>
</feature>
<evidence type="ECO:0000256" key="1">
    <source>
        <dbReference type="ARBA" id="ARBA00005614"/>
    </source>
</evidence>
<dbReference type="SUPFAM" id="SSF54975">
    <property type="entry name" value="Acylphosphatase/BLUF domain-like"/>
    <property type="match status" value="1"/>
</dbReference>
<keyword evidence="5" id="KW-0378">Hydrolase</keyword>
<feature type="domain" description="Acylphosphatase-like" evidence="7">
    <location>
        <begin position="13"/>
        <end position="103"/>
    </location>
</feature>
<comment type="catalytic activity">
    <reaction evidence="4 5">
        <text>an acyl phosphate + H2O = a carboxylate + phosphate + H(+)</text>
        <dbReference type="Rhea" id="RHEA:14965"/>
        <dbReference type="ChEBI" id="CHEBI:15377"/>
        <dbReference type="ChEBI" id="CHEBI:15378"/>
        <dbReference type="ChEBI" id="CHEBI:29067"/>
        <dbReference type="ChEBI" id="CHEBI:43474"/>
        <dbReference type="ChEBI" id="CHEBI:59918"/>
        <dbReference type="EC" id="3.6.1.7"/>
    </reaction>
</comment>
<protein>
    <recommendedName>
        <fullName evidence="3 5">acylphosphatase</fullName>
        <ecNumber evidence="2 5">3.6.1.7</ecNumber>
    </recommendedName>
</protein>
<keyword evidence="9" id="KW-1185">Reference proteome</keyword>
<evidence type="ECO:0000313" key="8">
    <source>
        <dbReference type="EMBL" id="SNC72150.1"/>
    </source>
</evidence>
<organism evidence="8 9">
    <name type="scientific">Kytococcus aerolatus</name>
    <dbReference type="NCBI Taxonomy" id="592308"/>
    <lineage>
        <taxon>Bacteria</taxon>
        <taxon>Bacillati</taxon>
        <taxon>Actinomycetota</taxon>
        <taxon>Actinomycetes</taxon>
        <taxon>Micrococcales</taxon>
        <taxon>Kytococcaceae</taxon>
        <taxon>Kytococcus</taxon>
    </lineage>
</organism>
<proteinExistence type="inferred from homology"/>
<dbReference type="InterPro" id="IPR017968">
    <property type="entry name" value="Acylphosphatase_CS"/>
</dbReference>
<dbReference type="PROSITE" id="PS51160">
    <property type="entry name" value="ACYLPHOSPHATASE_3"/>
    <property type="match status" value="1"/>
</dbReference>
<dbReference type="EMBL" id="FYEZ01000002">
    <property type="protein sequence ID" value="SNC72150.1"/>
    <property type="molecule type" value="Genomic_DNA"/>
</dbReference>
<dbReference type="PROSITE" id="PS00150">
    <property type="entry name" value="ACYLPHOSPHATASE_1"/>
    <property type="match status" value="1"/>
</dbReference>
<sequence length="103" mass="11404">MIDAHHAASTPVRATLFVKGHVQGVGFRWWTRSRALELGLVGHARNMDDGRVEVLTQGEPSAVDRLEHLLREVPSTTARPGRVDLVVRQEGALREGLTGFVER</sequence>
<dbReference type="AlphaFoldDB" id="A0A212U1Y1"/>
<evidence type="ECO:0000256" key="4">
    <source>
        <dbReference type="ARBA" id="ARBA00047645"/>
    </source>
</evidence>
<dbReference type="NCBIfam" id="NF010997">
    <property type="entry name" value="PRK14422.1"/>
    <property type="match status" value="1"/>
</dbReference>
<dbReference type="GO" id="GO:0003998">
    <property type="term" value="F:acylphosphatase activity"/>
    <property type="evidence" value="ECO:0007669"/>
    <property type="project" value="UniProtKB-EC"/>
</dbReference>
<evidence type="ECO:0000256" key="6">
    <source>
        <dbReference type="RuleBase" id="RU004168"/>
    </source>
</evidence>
<feature type="active site" evidence="5">
    <location>
        <position position="28"/>
    </location>
</feature>